<evidence type="ECO:0000313" key="2">
    <source>
        <dbReference type="Proteomes" id="UP000182829"/>
    </source>
</evidence>
<dbReference type="Proteomes" id="UP000182829">
    <property type="component" value="Unassembled WGS sequence"/>
</dbReference>
<proteinExistence type="predicted"/>
<evidence type="ECO:0000313" key="1">
    <source>
        <dbReference type="EMBL" id="SFJ00807.1"/>
    </source>
</evidence>
<accession>A0A1I3MUZ8</accession>
<protein>
    <submittedName>
        <fullName evidence="1">Uncharacterized protein</fullName>
    </submittedName>
</protein>
<sequence length="69" mass="7759">MIYTFLRFNTNICHLEAELGLSYRALKECVEQFARTLDAPSITLSGPVEIDELYLSAGLKAALAWPRRA</sequence>
<reference evidence="1 2" key="1">
    <citation type="submission" date="2016-10" db="EMBL/GenBank/DDBJ databases">
        <authorList>
            <person name="de Groot N.N."/>
        </authorList>
    </citation>
    <scope>NUCLEOTIDE SEQUENCE [LARGE SCALE GENOMIC DNA]</scope>
    <source>
        <strain evidence="1 2">SP2</strain>
    </source>
</reference>
<name>A0A1I3MUZ8_9EURY</name>
<organism evidence="1 2">
    <name type="scientific">Natronobacterium gregoryi</name>
    <dbReference type="NCBI Taxonomy" id="44930"/>
    <lineage>
        <taxon>Archaea</taxon>
        <taxon>Methanobacteriati</taxon>
        <taxon>Methanobacteriota</taxon>
        <taxon>Stenosarchaea group</taxon>
        <taxon>Halobacteria</taxon>
        <taxon>Halobacteriales</taxon>
        <taxon>Natrialbaceae</taxon>
        <taxon>Natronobacterium</taxon>
    </lineage>
</organism>
<dbReference type="AlphaFoldDB" id="A0A1I3MUZ8"/>
<dbReference type="EMBL" id="FORO01000011">
    <property type="protein sequence ID" value="SFJ00807.1"/>
    <property type="molecule type" value="Genomic_DNA"/>
</dbReference>
<gene>
    <name evidence="1" type="ORF">SAMN05443661_11143</name>
</gene>